<evidence type="ECO:0000256" key="2">
    <source>
        <dbReference type="SAM" id="Phobius"/>
    </source>
</evidence>
<gene>
    <name evidence="3" type="ORF">QQF64_034867</name>
</gene>
<proteinExistence type="predicted"/>
<organism evidence="3 4">
    <name type="scientific">Cirrhinus molitorella</name>
    <name type="common">mud carp</name>
    <dbReference type="NCBI Taxonomy" id="172907"/>
    <lineage>
        <taxon>Eukaryota</taxon>
        <taxon>Metazoa</taxon>
        <taxon>Chordata</taxon>
        <taxon>Craniata</taxon>
        <taxon>Vertebrata</taxon>
        <taxon>Euteleostomi</taxon>
        <taxon>Actinopterygii</taxon>
        <taxon>Neopterygii</taxon>
        <taxon>Teleostei</taxon>
        <taxon>Ostariophysi</taxon>
        <taxon>Cypriniformes</taxon>
        <taxon>Cyprinidae</taxon>
        <taxon>Labeoninae</taxon>
        <taxon>Labeonini</taxon>
        <taxon>Cirrhinus</taxon>
    </lineage>
</organism>
<keyword evidence="2" id="KW-0472">Membrane</keyword>
<dbReference type="EMBL" id="JAYMGO010000004">
    <property type="protein sequence ID" value="KAL1275244.1"/>
    <property type="molecule type" value="Genomic_DNA"/>
</dbReference>
<accession>A0ABR3NEF0</accession>
<feature type="compositionally biased region" description="Basic and acidic residues" evidence="1">
    <location>
        <begin position="41"/>
        <end position="55"/>
    </location>
</feature>
<keyword evidence="2" id="KW-1133">Transmembrane helix</keyword>
<dbReference type="Proteomes" id="UP001558613">
    <property type="component" value="Unassembled WGS sequence"/>
</dbReference>
<feature type="transmembrane region" description="Helical" evidence="2">
    <location>
        <begin position="63"/>
        <end position="85"/>
    </location>
</feature>
<protein>
    <submittedName>
        <fullName evidence="3">Uncharacterized protein</fullName>
    </submittedName>
</protein>
<evidence type="ECO:0000313" key="3">
    <source>
        <dbReference type="EMBL" id="KAL1275244.1"/>
    </source>
</evidence>
<comment type="caution">
    <text evidence="3">The sequence shown here is derived from an EMBL/GenBank/DDBJ whole genome shotgun (WGS) entry which is preliminary data.</text>
</comment>
<evidence type="ECO:0000313" key="4">
    <source>
        <dbReference type="Proteomes" id="UP001558613"/>
    </source>
</evidence>
<reference evidence="3 4" key="1">
    <citation type="submission" date="2023-09" db="EMBL/GenBank/DDBJ databases">
        <authorList>
            <person name="Wang M."/>
        </authorList>
    </citation>
    <scope>NUCLEOTIDE SEQUENCE [LARGE SCALE GENOMIC DNA]</scope>
    <source>
        <strain evidence="3">GT-2023</strain>
        <tissue evidence="3">Liver</tissue>
    </source>
</reference>
<evidence type="ECO:0000256" key="1">
    <source>
        <dbReference type="SAM" id="MobiDB-lite"/>
    </source>
</evidence>
<feature type="region of interest" description="Disordered" evidence="1">
    <location>
        <begin position="36"/>
        <end position="55"/>
    </location>
</feature>
<keyword evidence="2" id="KW-0812">Transmembrane</keyword>
<keyword evidence="4" id="KW-1185">Reference proteome</keyword>
<sequence>MARNIFVRSTRERGRGRSGTLISVLTFHTISQFSRKSKYTGRGETRRENKTTQTEKHEALMRLTIPALVSVTLKISFFLSALVLLSSA</sequence>
<name>A0ABR3NEF0_9TELE</name>